<evidence type="ECO:0000313" key="2">
    <source>
        <dbReference type="EMBL" id="CAK9155891.1"/>
    </source>
</evidence>
<protein>
    <submittedName>
        <fullName evidence="2">Uncharacterized protein</fullName>
    </submittedName>
</protein>
<accession>A0ABC8SIL7</accession>
<evidence type="ECO:0000256" key="1">
    <source>
        <dbReference type="SAM" id="MobiDB-lite"/>
    </source>
</evidence>
<keyword evidence="3" id="KW-1185">Reference proteome</keyword>
<comment type="caution">
    <text evidence="2">The sequence shown here is derived from an EMBL/GenBank/DDBJ whole genome shotgun (WGS) entry which is preliminary data.</text>
</comment>
<name>A0ABC8SIL7_9AQUA</name>
<dbReference type="AlphaFoldDB" id="A0ABC8SIL7"/>
<organism evidence="2 3">
    <name type="scientific">Ilex paraguariensis</name>
    <name type="common">yerba mate</name>
    <dbReference type="NCBI Taxonomy" id="185542"/>
    <lineage>
        <taxon>Eukaryota</taxon>
        <taxon>Viridiplantae</taxon>
        <taxon>Streptophyta</taxon>
        <taxon>Embryophyta</taxon>
        <taxon>Tracheophyta</taxon>
        <taxon>Spermatophyta</taxon>
        <taxon>Magnoliopsida</taxon>
        <taxon>eudicotyledons</taxon>
        <taxon>Gunneridae</taxon>
        <taxon>Pentapetalae</taxon>
        <taxon>asterids</taxon>
        <taxon>campanulids</taxon>
        <taxon>Aquifoliales</taxon>
        <taxon>Aquifoliaceae</taxon>
        <taxon>Ilex</taxon>
    </lineage>
</organism>
<reference evidence="2 3" key="1">
    <citation type="submission" date="2024-02" db="EMBL/GenBank/DDBJ databases">
        <authorList>
            <person name="Vignale AGUSTIN F."/>
            <person name="Sosa J E."/>
            <person name="Modenutti C."/>
        </authorList>
    </citation>
    <scope>NUCLEOTIDE SEQUENCE [LARGE SCALE GENOMIC DNA]</scope>
</reference>
<evidence type="ECO:0000313" key="3">
    <source>
        <dbReference type="Proteomes" id="UP001642360"/>
    </source>
</evidence>
<feature type="region of interest" description="Disordered" evidence="1">
    <location>
        <begin position="284"/>
        <end position="306"/>
    </location>
</feature>
<sequence>MKKQENPAMTMDYMDIDHIMDVPDTPDRLAAQNSSGRGYIKKESNSSVADHLENRNFFDGGVTDRLRDDSKVVIDNGSRRRPFCPPRSLNISDNSGNHCNATISTLGNSSSNNGLLFRRRVAEKTAKNETKDHVHFQQTERGKAVRTSHSSAYRDGGVVDLAEQNGHAKEFEKAFPGGALGNSQAAESNGSTSAHGFSSFHTLANSLMKSSKACKGKEKLHVREVGSNFDSGKGSGIVGDSQPKLGKNASASVHSIIITPPSVSRQKRLVRNGCISPHNIAKVNKLSGKQGSGPVDDGRSNTETVVSNVPRNPIDIRDIFAEDNNSQSAKGKGVMNQLSSLNEPDAKNKHSSSRYFIYGFFKINSFNN</sequence>
<feature type="region of interest" description="Disordered" evidence="1">
    <location>
        <begin position="126"/>
        <end position="150"/>
    </location>
</feature>
<proteinExistence type="predicted"/>
<feature type="compositionally biased region" description="Basic and acidic residues" evidence="1">
    <location>
        <begin position="126"/>
        <end position="143"/>
    </location>
</feature>
<dbReference type="EMBL" id="CAUOFW020002758">
    <property type="protein sequence ID" value="CAK9155891.1"/>
    <property type="molecule type" value="Genomic_DNA"/>
</dbReference>
<gene>
    <name evidence="2" type="ORF">ILEXP_LOCUS24307</name>
</gene>
<dbReference type="Proteomes" id="UP001642360">
    <property type="component" value="Unassembled WGS sequence"/>
</dbReference>